<keyword evidence="2" id="KW-1185">Reference proteome</keyword>
<accession>A0ABW0KW15</accession>
<dbReference type="Proteomes" id="UP001596052">
    <property type="component" value="Unassembled WGS sequence"/>
</dbReference>
<evidence type="ECO:0000313" key="1">
    <source>
        <dbReference type="EMBL" id="MFC5456661.1"/>
    </source>
</evidence>
<organism evidence="1 2">
    <name type="scientific">Prosthecobacter fluviatilis</name>
    <dbReference type="NCBI Taxonomy" id="445931"/>
    <lineage>
        <taxon>Bacteria</taxon>
        <taxon>Pseudomonadati</taxon>
        <taxon>Verrucomicrobiota</taxon>
        <taxon>Verrucomicrobiia</taxon>
        <taxon>Verrucomicrobiales</taxon>
        <taxon>Verrucomicrobiaceae</taxon>
        <taxon>Prosthecobacter</taxon>
    </lineage>
</organism>
<dbReference type="EMBL" id="JBHSMQ010000006">
    <property type="protein sequence ID" value="MFC5456661.1"/>
    <property type="molecule type" value="Genomic_DNA"/>
</dbReference>
<reference evidence="2" key="1">
    <citation type="journal article" date="2019" name="Int. J. Syst. Evol. Microbiol.">
        <title>The Global Catalogue of Microorganisms (GCM) 10K type strain sequencing project: providing services to taxonomists for standard genome sequencing and annotation.</title>
        <authorList>
            <consortium name="The Broad Institute Genomics Platform"/>
            <consortium name="The Broad Institute Genome Sequencing Center for Infectious Disease"/>
            <person name="Wu L."/>
            <person name="Ma J."/>
        </authorList>
    </citation>
    <scope>NUCLEOTIDE SEQUENCE [LARGE SCALE GENOMIC DNA]</scope>
    <source>
        <strain evidence="2">CGMCC 4.1469</strain>
    </source>
</reference>
<comment type="caution">
    <text evidence="1">The sequence shown here is derived from an EMBL/GenBank/DDBJ whole genome shotgun (WGS) entry which is preliminary data.</text>
</comment>
<dbReference type="RefSeq" id="WP_377169120.1">
    <property type="nucleotide sequence ID" value="NZ_JBHSMQ010000006.1"/>
</dbReference>
<protein>
    <submittedName>
        <fullName evidence="1">DUF1501 domain-containing protein</fullName>
    </submittedName>
</protein>
<proteinExistence type="predicted"/>
<dbReference type="Gene3D" id="3.40.720.10">
    <property type="entry name" value="Alkaline Phosphatase, subunit A"/>
    <property type="match status" value="1"/>
</dbReference>
<dbReference type="SUPFAM" id="SSF53649">
    <property type="entry name" value="Alkaline phosphatase-like"/>
    <property type="match status" value="1"/>
</dbReference>
<dbReference type="PANTHER" id="PTHR43737">
    <property type="entry name" value="BLL7424 PROTEIN"/>
    <property type="match status" value="1"/>
</dbReference>
<sequence>MSSPDHHCSGHGGQHAFGFMNPRLRDGVVVHSRRSVLKTSLAGLGGLTLPALTKLRAEGKTAKSGKSVILLWMTGGPSQIDTWDPKPGRPREIRGPFKTIPTKLPGTHICEYLPRQAAMLDKFTLIRSVDCRFSNHEPNMVMQTANLANEPRTNPKAKYYPSFGSIVAKHHGANHPSMPPYVVLNMKSRSHVGWGGYLGTQYDPFDGNNASKLFQLPAGLSMERLQARQTLSQQMDGLRAEIDASGMMSAMDSFSQTAFDIVAGGRAQEAFDLSREPQKVRDRYGDHDWAKQALLARRLVERGSSFVTIDLSNHGASGTWDNHGDNIPPYGGIWNGLRPLLPVFDHVITTLVSDLGERGLLDDTLVICMGEFGRTPTLGTQGSTDGRNHWPYVMSMCLAGGGFRHGQVIGASDKDGGQIDERPVTPGDLAATIYHHMGVPLDTTYTDHQGRPNFIVDQGAPIRELI</sequence>
<evidence type="ECO:0000313" key="2">
    <source>
        <dbReference type="Proteomes" id="UP001596052"/>
    </source>
</evidence>
<dbReference type="InterPro" id="IPR010869">
    <property type="entry name" value="DUF1501"/>
</dbReference>
<dbReference type="InterPro" id="IPR017850">
    <property type="entry name" value="Alkaline_phosphatase_core_sf"/>
</dbReference>
<gene>
    <name evidence="1" type="ORF">ACFQDI_17480</name>
</gene>
<dbReference type="PANTHER" id="PTHR43737:SF1">
    <property type="entry name" value="DUF1501 DOMAIN-CONTAINING PROTEIN"/>
    <property type="match status" value="1"/>
</dbReference>
<name>A0ABW0KW15_9BACT</name>
<dbReference type="Pfam" id="PF07394">
    <property type="entry name" value="DUF1501"/>
    <property type="match status" value="1"/>
</dbReference>